<dbReference type="Gene3D" id="3.30.565.40">
    <property type="entry name" value="Fervidobacterium nodosum Rt17-B1 like"/>
    <property type="match status" value="1"/>
</dbReference>
<sequence length="261" mass="27748">MRIAIVSALLLLSACGTQTAGNVEAAGGADAVEGSATAGDAQAVKEDNALYEFAYSWPAAAGKIAPVAAILTTERTRLKNELTNDAEAAKAEMDASGFPYRTYAMDKSWQVVTDTPRFLSLSATQYSYSGGAHGMTVSDALLWDRKAQEAIKPIDVFTSSAKLDAATQDAFCTALDRQRAAKRDEPVRRSDDPFSDCIEPVANSTVILGSTNGSAIDRIGFLIAPYNAGPYAEGSYEVTLPVTDRILDAVKPAYRDAFVAR</sequence>
<evidence type="ECO:0000259" key="2">
    <source>
        <dbReference type="Pfam" id="PF13739"/>
    </source>
</evidence>
<evidence type="ECO:0000313" key="3">
    <source>
        <dbReference type="EMBL" id="MDT0575670.1"/>
    </source>
</evidence>
<dbReference type="Pfam" id="PF13739">
    <property type="entry name" value="PdaC"/>
    <property type="match status" value="1"/>
</dbReference>
<dbReference type="Proteomes" id="UP001259803">
    <property type="component" value="Unassembled WGS sequence"/>
</dbReference>
<evidence type="ECO:0000256" key="1">
    <source>
        <dbReference type="SAM" id="SignalP"/>
    </source>
</evidence>
<comment type="caution">
    <text evidence="3">The sequence shown here is derived from an EMBL/GenBank/DDBJ whole genome shotgun (WGS) entry which is preliminary data.</text>
</comment>
<organism evidence="3 4">
    <name type="scientific">Croceicoccus esteveae</name>
    <dbReference type="NCBI Taxonomy" id="3075597"/>
    <lineage>
        <taxon>Bacteria</taxon>
        <taxon>Pseudomonadati</taxon>
        <taxon>Pseudomonadota</taxon>
        <taxon>Alphaproteobacteria</taxon>
        <taxon>Sphingomonadales</taxon>
        <taxon>Erythrobacteraceae</taxon>
        <taxon>Croceicoccus</taxon>
    </lineage>
</organism>
<gene>
    <name evidence="3" type="ORF">RM533_05685</name>
</gene>
<evidence type="ECO:0000313" key="4">
    <source>
        <dbReference type="Proteomes" id="UP001259803"/>
    </source>
</evidence>
<name>A0ABU2ZH16_9SPHN</name>
<dbReference type="EMBL" id="JAVRHS010000003">
    <property type="protein sequence ID" value="MDT0575670.1"/>
    <property type="molecule type" value="Genomic_DNA"/>
</dbReference>
<reference evidence="3 4" key="1">
    <citation type="submission" date="2023-09" db="EMBL/GenBank/DDBJ databases">
        <authorList>
            <person name="Rey-Velasco X."/>
        </authorList>
    </citation>
    <scope>NUCLEOTIDE SEQUENCE [LARGE SCALE GENOMIC DNA]</scope>
    <source>
        <strain evidence="3 4">F390</strain>
    </source>
</reference>
<feature type="domain" description="Deacetylase PdaC" evidence="2">
    <location>
        <begin position="45"/>
        <end position="136"/>
    </location>
</feature>
<dbReference type="InterPro" id="IPR025303">
    <property type="entry name" value="PdaC"/>
</dbReference>
<feature type="signal peptide" evidence="1">
    <location>
        <begin position="1"/>
        <end position="20"/>
    </location>
</feature>
<protein>
    <submittedName>
        <fullName evidence="3">DUF4163 domain-containing protein</fullName>
    </submittedName>
</protein>
<proteinExistence type="predicted"/>
<accession>A0ABU2ZH16</accession>
<keyword evidence="1" id="KW-0732">Signal</keyword>
<feature type="chain" id="PRO_5045371530" evidence="1">
    <location>
        <begin position="21"/>
        <end position="261"/>
    </location>
</feature>
<dbReference type="RefSeq" id="WP_311340247.1">
    <property type="nucleotide sequence ID" value="NZ_JAVRHS010000003.1"/>
</dbReference>
<dbReference type="PROSITE" id="PS51257">
    <property type="entry name" value="PROKAR_LIPOPROTEIN"/>
    <property type="match status" value="1"/>
</dbReference>
<keyword evidence="4" id="KW-1185">Reference proteome</keyword>